<dbReference type="RefSeq" id="WP_211870552.1">
    <property type="nucleotide sequence ID" value="NZ_JAAEDI010000021.1"/>
</dbReference>
<keyword evidence="2" id="KW-1185">Reference proteome</keyword>
<protein>
    <submittedName>
        <fullName evidence="1">Ester cyclase</fullName>
    </submittedName>
</protein>
<evidence type="ECO:0000313" key="2">
    <source>
        <dbReference type="Proteomes" id="UP000698752"/>
    </source>
</evidence>
<sequence>MASITETATAFFEACEAGKGWAACAAHCHPDASFAAQAEPLADTRSLRDYCDWMQGLIGFIPDGRYTLKAFVTDAAQDCVVAVATFHGTHTGPGGPMAPTGKHTDTDYVYAMQFQDGRIRHMTKVWNAGWAMRELGWAA</sequence>
<accession>A0ABS5ELD2</accession>
<proteinExistence type="predicted"/>
<dbReference type="InterPro" id="IPR009959">
    <property type="entry name" value="Cyclase_SnoaL-like"/>
</dbReference>
<comment type="caution">
    <text evidence="1">The sequence shown here is derived from an EMBL/GenBank/DDBJ whole genome shotgun (WGS) entry which is preliminary data.</text>
</comment>
<name>A0ABS5ELD2_9PROT</name>
<dbReference type="EMBL" id="JAAEDI010000021">
    <property type="protein sequence ID" value="MBR0651839.1"/>
    <property type="molecule type" value="Genomic_DNA"/>
</dbReference>
<dbReference type="Gene3D" id="3.10.450.50">
    <property type="match status" value="1"/>
</dbReference>
<dbReference type="SUPFAM" id="SSF54427">
    <property type="entry name" value="NTF2-like"/>
    <property type="match status" value="1"/>
</dbReference>
<reference evidence="2" key="1">
    <citation type="journal article" date="2021" name="Syst. Appl. Microbiol.">
        <title>Roseomonas hellenica sp. nov., isolated from roots of wild-growing Alkanna tinctoria.</title>
        <authorList>
            <person name="Rat A."/>
            <person name="Naranjo H.D."/>
            <person name="Lebbe L."/>
            <person name="Cnockaert M."/>
            <person name="Krigas N."/>
            <person name="Grigoriadou K."/>
            <person name="Maloupa E."/>
            <person name="Willems A."/>
        </authorList>
    </citation>
    <scope>NUCLEOTIDE SEQUENCE [LARGE SCALE GENOMIC DNA]</scope>
    <source>
        <strain evidence="2">LMG 31159</strain>
    </source>
</reference>
<dbReference type="Proteomes" id="UP000698752">
    <property type="component" value="Unassembled WGS sequence"/>
</dbReference>
<dbReference type="InterPro" id="IPR032710">
    <property type="entry name" value="NTF2-like_dom_sf"/>
</dbReference>
<gene>
    <name evidence="1" type="ORF">GXW78_19370</name>
</gene>
<evidence type="ECO:0000313" key="1">
    <source>
        <dbReference type="EMBL" id="MBR0651839.1"/>
    </source>
</evidence>
<organism evidence="1 2">
    <name type="scientific">Neoroseomonas terrae</name>
    <dbReference type="NCBI Taxonomy" id="424799"/>
    <lineage>
        <taxon>Bacteria</taxon>
        <taxon>Pseudomonadati</taxon>
        <taxon>Pseudomonadota</taxon>
        <taxon>Alphaproteobacteria</taxon>
        <taxon>Acetobacterales</taxon>
        <taxon>Acetobacteraceae</taxon>
        <taxon>Neoroseomonas</taxon>
    </lineage>
</organism>
<dbReference type="Pfam" id="PF07366">
    <property type="entry name" value="SnoaL"/>
    <property type="match status" value="1"/>
</dbReference>